<dbReference type="InterPro" id="IPR005000">
    <property type="entry name" value="Aldolase/citrate-lyase_domain"/>
</dbReference>
<evidence type="ECO:0000256" key="3">
    <source>
        <dbReference type="ARBA" id="ARBA00023239"/>
    </source>
</evidence>
<dbReference type="GO" id="GO:0005737">
    <property type="term" value="C:cytoplasm"/>
    <property type="evidence" value="ECO:0007669"/>
    <property type="project" value="TreeGrafter"/>
</dbReference>
<gene>
    <name evidence="5" type="ORF">CAC42_7792</name>
</gene>
<organism evidence="5 6">
    <name type="scientific">Sphaceloma murrayae</name>
    <dbReference type="NCBI Taxonomy" id="2082308"/>
    <lineage>
        <taxon>Eukaryota</taxon>
        <taxon>Fungi</taxon>
        <taxon>Dikarya</taxon>
        <taxon>Ascomycota</taxon>
        <taxon>Pezizomycotina</taxon>
        <taxon>Dothideomycetes</taxon>
        <taxon>Dothideomycetidae</taxon>
        <taxon>Myriangiales</taxon>
        <taxon>Elsinoaceae</taxon>
        <taxon>Sphaceloma</taxon>
    </lineage>
</organism>
<dbReference type="InterPro" id="IPR050251">
    <property type="entry name" value="HpcH-HpaI_aldolase"/>
</dbReference>
<keyword evidence="6" id="KW-1185">Reference proteome</keyword>
<evidence type="ECO:0000313" key="5">
    <source>
        <dbReference type="EMBL" id="PNS19825.1"/>
    </source>
</evidence>
<dbReference type="AlphaFoldDB" id="A0A2K1QXQ2"/>
<dbReference type="PANTHER" id="PTHR30502">
    <property type="entry name" value="2-KETO-3-DEOXY-L-RHAMNONATE ALDOLASE"/>
    <property type="match status" value="1"/>
</dbReference>
<name>A0A2K1QXQ2_9PEZI</name>
<evidence type="ECO:0000259" key="4">
    <source>
        <dbReference type="Pfam" id="PF03328"/>
    </source>
</evidence>
<proteinExistence type="inferred from homology"/>
<dbReference type="InParanoid" id="A0A2K1QXQ2"/>
<evidence type="ECO:0000256" key="1">
    <source>
        <dbReference type="ARBA" id="ARBA00005568"/>
    </source>
</evidence>
<dbReference type="PANTHER" id="PTHR30502:SF0">
    <property type="entry name" value="PHOSPHOENOLPYRUVATE CARBOXYLASE FAMILY PROTEIN"/>
    <property type="match status" value="1"/>
</dbReference>
<evidence type="ECO:0000256" key="2">
    <source>
        <dbReference type="ARBA" id="ARBA00022723"/>
    </source>
</evidence>
<comment type="caution">
    <text evidence="5">The sequence shown here is derived from an EMBL/GenBank/DDBJ whole genome shotgun (WGS) entry which is preliminary data.</text>
</comment>
<dbReference type="InterPro" id="IPR040442">
    <property type="entry name" value="Pyrv_kinase-like_dom_sf"/>
</dbReference>
<comment type="similarity">
    <text evidence="1">Belongs to the HpcH/HpaI aldolase family.</text>
</comment>
<evidence type="ECO:0000313" key="6">
    <source>
        <dbReference type="Proteomes" id="UP000243797"/>
    </source>
</evidence>
<keyword evidence="3" id="KW-0456">Lyase</keyword>
<accession>A0A2K1QXQ2</accession>
<keyword evidence="2" id="KW-0479">Metal-binding</keyword>
<dbReference type="Pfam" id="PF03328">
    <property type="entry name" value="HpcH_HpaI"/>
    <property type="match status" value="1"/>
</dbReference>
<reference evidence="5 6" key="1">
    <citation type="submission" date="2017-06" db="EMBL/GenBank/DDBJ databases">
        <title>Draft genome sequence of a variant of Elsinoe murrayae.</title>
        <authorList>
            <person name="Cheng Q."/>
        </authorList>
    </citation>
    <scope>NUCLEOTIDE SEQUENCE [LARGE SCALE GENOMIC DNA]</scope>
    <source>
        <strain evidence="5 6">CQ-2017a</strain>
    </source>
</reference>
<dbReference type="InterPro" id="IPR015813">
    <property type="entry name" value="Pyrv/PenolPyrv_kinase-like_dom"/>
</dbReference>
<dbReference type="SUPFAM" id="SSF51621">
    <property type="entry name" value="Phosphoenolpyruvate/pyruvate domain"/>
    <property type="match status" value="1"/>
</dbReference>
<dbReference type="GO" id="GO:0016832">
    <property type="term" value="F:aldehyde-lyase activity"/>
    <property type="evidence" value="ECO:0007669"/>
    <property type="project" value="TreeGrafter"/>
</dbReference>
<dbReference type="Proteomes" id="UP000243797">
    <property type="component" value="Unassembled WGS sequence"/>
</dbReference>
<feature type="domain" description="HpcH/HpaI aldolase/citrate lyase" evidence="4">
    <location>
        <begin position="31"/>
        <end position="245"/>
    </location>
</feature>
<dbReference type="OrthoDB" id="1621678at2759"/>
<dbReference type="EMBL" id="NKHZ01000029">
    <property type="protein sequence ID" value="PNS19825.1"/>
    <property type="molecule type" value="Genomic_DNA"/>
</dbReference>
<dbReference type="STRING" id="2082308.A0A2K1QXQ2"/>
<dbReference type="Gene3D" id="3.20.20.60">
    <property type="entry name" value="Phosphoenolpyruvate-binding domains"/>
    <property type="match status" value="1"/>
</dbReference>
<dbReference type="GO" id="GO:0046872">
    <property type="term" value="F:metal ion binding"/>
    <property type="evidence" value="ECO:0007669"/>
    <property type="project" value="UniProtKB-KW"/>
</dbReference>
<protein>
    <submittedName>
        <fullName evidence="5">Preprotein translocase, SecY subunit</fullName>
    </submittedName>
</protein>
<sequence>MQAANRLQNALRKGGATFGGWQMLPGTNISRAIARTGFDWICVDTEHGNISDDNMHECVAAIAACGVSPIVRVAANEAWMVKRALDAGAHGIVVPLLKTAEDARQIVSAAKFPPQGTRGFGSPFSMEKFHTAEKGGLRQSEYYQQANDGLVTVIQIETKEALKNVDEIALVPGVDVLLIGPFDLGNNIGYPIIDSMHEELKKAINRIHESAKKAGKRTGIYCTSGEQARDYAERGFHMISVVTDAAALPQACDAALKAAQGAQNLNKRNMSYS</sequence>